<dbReference type="GO" id="GO:0016788">
    <property type="term" value="F:hydrolase activity, acting on ester bonds"/>
    <property type="evidence" value="ECO:0007669"/>
    <property type="project" value="InterPro"/>
</dbReference>
<dbReference type="Pfam" id="PF24827">
    <property type="entry name" value="AstE_AspA_cat"/>
    <property type="match status" value="1"/>
</dbReference>
<evidence type="ECO:0000256" key="1">
    <source>
        <dbReference type="ARBA" id="ARBA00001947"/>
    </source>
</evidence>
<proteinExistence type="predicted"/>
<organism evidence="6 7">
    <name type="scientific">Gloeothece citriformis (strain PCC 7424)</name>
    <name type="common">Cyanothece sp. (strain PCC 7424)</name>
    <dbReference type="NCBI Taxonomy" id="65393"/>
    <lineage>
        <taxon>Bacteria</taxon>
        <taxon>Bacillati</taxon>
        <taxon>Cyanobacteriota</taxon>
        <taxon>Cyanophyceae</taxon>
        <taxon>Oscillatoriophycideae</taxon>
        <taxon>Chroococcales</taxon>
        <taxon>Aphanothecaceae</taxon>
        <taxon>Gloeothece</taxon>
        <taxon>Gloeothece citriformis</taxon>
    </lineage>
</organism>
<dbReference type="EMBL" id="CP001291">
    <property type="protein sequence ID" value="ACK72150.1"/>
    <property type="molecule type" value="Genomic_DNA"/>
</dbReference>
<dbReference type="GO" id="GO:0019807">
    <property type="term" value="F:aspartoacylase activity"/>
    <property type="evidence" value="ECO:0007669"/>
    <property type="project" value="UniProtKB-EC"/>
</dbReference>
<dbReference type="Proteomes" id="UP000002384">
    <property type="component" value="Chromosome"/>
</dbReference>
<dbReference type="HOGENOM" id="CLU_083292_1_1_3"/>
<dbReference type="InterPro" id="IPR050178">
    <property type="entry name" value="AspA/AstE_fam"/>
</dbReference>
<protein>
    <submittedName>
        <fullName evidence="6">Aspartoacylase</fullName>
        <ecNumber evidence="6">3.5.1.15</ecNumber>
    </submittedName>
</protein>
<accession>B7KJ66</accession>
<dbReference type="GO" id="GO:0005829">
    <property type="term" value="C:cytosol"/>
    <property type="evidence" value="ECO:0007669"/>
    <property type="project" value="TreeGrafter"/>
</dbReference>
<keyword evidence="4" id="KW-0862">Zinc</keyword>
<keyword evidence="2" id="KW-0479">Metal-binding</keyword>
<comment type="cofactor">
    <cofactor evidence="1">
        <name>Zn(2+)</name>
        <dbReference type="ChEBI" id="CHEBI:29105"/>
    </cofactor>
</comment>
<dbReference type="RefSeq" id="WP_015955742.1">
    <property type="nucleotide sequence ID" value="NC_011729.1"/>
</dbReference>
<evidence type="ECO:0000256" key="4">
    <source>
        <dbReference type="ARBA" id="ARBA00022833"/>
    </source>
</evidence>
<keyword evidence="3 6" id="KW-0378">Hydrolase</keyword>
<evidence type="ECO:0000313" key="7">
    <source>
        <dbReference type="Proteomes" id="UP000002384"/>
    </source>
</evidence>
<dbReference type="EC" id="3.5.1.15" evidence="6"/>
<dbReference type="AlphaFoldDB" id="B7KJ66"/>
<gene>
    <name evidence="6" type="ordered locus">PCC7424_3769</name>
</gene>
<keyword evidence="7" id="KW-1185">Reference proteome</keyword>
<sequence length="123" mass="14340">MSNTPIKRVMTVGGTHGNELTGVYLVKKFQKYPHIIQRSTFETLTLLANPKAIEVGRRYLETDLNRCFKPQDLQNKNLFKYEQLRAKEIAQYIQDKQIDFIIDLHRTTANMGLTERVKIEISI</sequence>
<dbReference type="InterPro" id="IPR055438">
    <property type="entry name" value="AstE_AspA_cat"/>
</dbReference>
<evidence type="ECO:0000313" key="6">
    <source>
        <dbReference type="EMBL" id="ACK72150.1"/>
    </source>
</evidence>
<evidence type="ECO:0000256" key="2">
    <source>
        <dbReference type="ARBA" id="ARBA00022723"/>
    </source>
</evidence>
<dbReference type="KEGG" id="cyc:PCC7424_3769"/>
<dbReference type="eggNOG" id="COG3608">
    <property type="taxonomic scope" value="Bacteria"/>
</dbReference>
<dbReference type="PANTHER" id="PTHR15162:SF7">
    <property type="entry name" value="SUCCINYLGLUTAMATE DESUCCINYLASE"/>
    <property type="match status" value="1"/>
</dbReference>
<name>B7KJ66_GLOC7</name>
<reference evidence="7" key="1">
    <citation type="journal article" date="2011" name="MBio">
        <title>Novel metabolic attributes of the genus Cyanothece, comprising a group of unicellular nitrogen-fixing Cyanobacteria.</title>
        <authorList>
            <person name="Bandyopadhyay A."/>
            <person name="Elvitigala T."/>
            <person name="Welsh E."/>
            <person name="Stockel J."/>
            <person name="Liberton M."/>
            <person name="Min H."/>
            <person name="Sherman L.A."/>
            <person name="Pakrasi H.B."/>
        </authorList>
    </citation>
    <scope>NUCLEOTIDE SEQUENCE [LARGE SCALE GENOMIC DNA]</scope>
    <source>
        <strain evidence="7">PCC 7424</strain>
    </source>
</reference>
<dbReference type="PANTHER" id="PTHR15162">
    <property type="entry name" value="ASPARTOACYLASE"/>
    <property type="match status" value="1"/>
</dbReference>
<feature type="domain" description="Succinylglutamate desuccinylase/Aspartoacylase catalytic" evidence="5">
    <location>
        <begin position="6"/>
        <end position="120"/>
    </location>
</feature>
<dbReference type="Gene3D" id="3.40.630.10">
    <property type="entry name" value="Zn peptidases"/>
    <property type="match status" value="1"/>
</dbReference>
<dbReference type="SUPFAM" id="SSF53187">
    <property type="entry name" value="Zn-dependent exopeptidases"/>
    <property type="match status" value="1"/>
</dbReference>
<dbReference type="STRING" id="65393.PCC7424_3769"/>
<dbReference type="OrthoDB" id="531770at2"/>
<evidence type="ECO:0000256" key="3">
    <source>
        <dbReference type="ARBA" id="ARBA00022801"/>
    </source>
</evidence>
<dbReference type="GO" id="GO:0046872">
    <property type="term" value="F:metal ion binding"/>
    <property type="evidence" value="ECO:0007669"/>
    <property type="project" value="UniProtKB-KW"/>
</dbReference>
<evidence type="ECO:0000259" key="5">
    <source>
        <dbReference type="Pfam" id="PF24827"/>
    </source>
</evidence>